<feature type="domain" description="Serpin" evidence="5">
    <location>
        <begin position="344"/>
        <end position="699"/>
    </location>
</feature>
<evidence type="ECO:0000256" key="1">
    <source>
        <dbReference type="ARBA" id="ARBA00009500"/>
    </source>
</evidence>
<reference evidence="6" key="1">
    <citation type="journal article" date="2020" name="J Insects Food Feed">
        <title>The yellow mealworm (Tenebrio molitor) genome: a resource for the emerging insects as food and feed industry.</title>
        <authorList>
            <person name="Eriksson T."/>
            <person name="Andere A."/>
            <person name="Kelstrup H."/>
            <person name="Emery V."/>
            <person name="Picard C."/>
        </authorList>
    </citation>
    <scope>NUCLEOTIDE SEQUENCE</scope>
    <source>
        <strain evidence="6">Stoneville</strain>
        <tissue evidence="6">Whole head</tissue>
    </source>
</reference>
<accession>A0A8J6H8C2</accession>
<dbReference type="InterPro" id="IPR000215">
    <property type="entry name" value="Serpin_fam"/>
</dbReference>
<dbReference type="Gene3D" id="3.30.497.10">
    <property type="entry name" value="Antithrombin, subunit I, domain 2"/>
    <property type="match status" value="2"/>
</dbReference>
<organism evidence="6 7">
    <name type="scientific">Tenebrio molitor</name>
    <name type="common">Yellow mealworm beetle</name>
    <dbReference type="NCBI Taxonomy" id="7067"/>
    <lineage>
        <taxon>Eukaryota</taxon>
        <taxon>Metazoa</taxon>
        <taxon>Ecdysozoa</taxon>
        <taxon>Arthropoda</taxon>
        <taxon>Hexapoda</taxon>
        <taxon>Insecta</taxon>
        <taxon>Pterygota</taxon>
        <taxon>Neoptera</taxon>
        <taxon>Endopterygota</taxon>
        <taxon>Coleoptera</taxon>
        <taxon>Polyphaga</taxon>
        <taxon>Cucujiformia</taxon>
        <taxon>Tenebrionidae</taxon>
        <taxon>Tenebrio</taxon>
    </lineage>
</organism>
<dbReference type="SMART" id="SM00093">
    <property type="entry name" value="SERPIN"/>
    <property type="match status" value="2"/>
</dbReference>
<dbReference type="AlphaFoldDB" id="A0A8J6H8C2"/>
<dbReference type="GO" id="GO:0004867">
    <property type="term" value="F:serine-type endopeptidase inhibitor activity"/>
    <property type="evidence" value="ECO:0007669"/>
    <property type="project" value="UniProtKB-KW"/>
</dbReference>
<gene>
    <name evidence="6" type="ORF">GEV33_013657</name>
</gene>
<dbReference type="InterPro" id="IPR042185">
    <property type="entry name" value="Serpin_sf_2"/>
</dbReference>
<dbReference type="InterPro" id="IPR036186">
    <property type="entry name" value="Serpin_sf"/>
</dbReference>
<protein>
    <recommendedName>
        <fullName evidence="5">Serpin domain-containing protein</fullName>
    </recommendedName>
</protein>
<dbReference type="Pfam" id="PF00079">
    <property type="entry name" value="Serpin"/>
    <property type="match status" value="2"/>
</dbReference>
<dbReference type="SUPFAM" id="SSF56574">
    <property type="entry name" value="Serpins"/>
    <property type="match status" value="2"/>
</dbReference>
<keyword evidence="3" id="KW-0722">Serine protease inhibitor</keyword>
<dbReference type="Gene3D" id="2.30.39.10">
    <property type="entry name" value="Alpha-1-antitrypsin, domain 1"/>
    <property type="match status" value="2"/>
</dbReference>
<dbReference type="Proteomes" id="UP000719412">
    <property type="component" value="Unassembled WGS sequence"/>
</dbReference>
<dbReference type="PANTHER" id="PTHR11461">
    <property type="entry name" value="SERINE PROTEASE INHIBITOR, SERPIN"/>
    <property type="match status" value="1"/>
</dbReference>
<evidence type="ECO:0000313" key="7">
    <source>
        <dbReference type="Proteomes" id="UP000719412"/>
    </source>
</evidence>
<evidence type="ECO:0000256" key="4">
    <source>
        <dbReference type="RuleBase" id="RU000411"/>
    </source>
</evidence>
<evidence type="ECO:0000256" key="3">
    <source>
        <dbReference type="ARBA" id="ARBA00022900"/>
    </source>
</evidence>
<dbReference type="GO" id="GO:0005615">
    <property type="term" value="C:extracellular space"/>
    <property type="evidence" value="ECO:0007669"/>
    <property type="project" value="InterPro"/>
</dbReference>
<dbReference type="EMBL" id="JABDTM020028317">
    <property type="protein sequence ID" value="KAH0809133.1"/>
    <property type="molecule type" value="Genomic_DNA"/>
</dbReference>
<comment type="similarity">
    <text evidence="1 4">Belongs to the serpin family.</text>
</comment>
<comment type="caution">
    <text evidence="6">The sequence shown here is derived from an EMBL/GenBank/DDBJ whole genome shotgun (WGS) entry which is preliminary data.</text>
</comment>
<feature type="domain" description="Serpin" evidence="5">
    <location>
        <begin position="1"/>
        <end position="339"/>
    </location>
</feature>
<dbReference type="CDD" id="cd19955">
    <property type="entry name" value="serpin48-like_insects"/>
    <property type="match status" value="1"/>
</dbReference>
<evidence type="ECO:0000313" key="6">
    <source>
        <dbReference type="EMBL" id="KAH0809133.1"/>
    </source>
</evidence>
<keyword evidence="7" id="KW-1185">Reference proteome</keyword>
<proteinExistence type="inferred from homology"/>
<dbReference type="PANTHER" id="PTHR11461:SF211">
    <property type="entry name" value="GH10112P-RELATED"/>
    <property type="match status" value="1"/>
</dbReference>
<dbReference type="InterPro" id="IPR023796">
    <property type="entry name" value="Serpin_dom"/>
</dbReference>
<dbReference type="InterPro" id="IPR042178">
    <property type="entry name" value="Serpin_sf_1"/>
</dbReference>
<keyword evidence="2" id="KW-0646">Protease inhibitor</keyword>
<reference evidence="6" key="2">
    <citation type="submission" date="2021-08" db="EMBL/GenBank/DDBJ databases">
        <authorList>
            <person name="Eriksson T."/>
        </authorList>
    </citation>
    <scope>NUCLEOTIDE SEQUENCE</scope>
    <source>
        <strain evidence="6">Stoneville</strain>
        <tissue evidence="6">Whole head</tissue>
    </source>
</reference>
<evidence type="ECO:0000256" key="2">
    <source>
        <dbReference type="ARBA" id="ARBA00022690"/>
    </source>
</evidence>
<name>A0A8J6H8C2_TENMO</name>
<sequence length="701" mass="79119">MEISLALAQSGARGVTAEEIRTTLHLPDSDQEVASLFKTLISKLKSNNEFVFESANKIFVQDHYRINETFRVEASEFYFSELGHVNFVSKYKTAHNINQWVKRQTRYRIQTMIDPETLKADTVAILVNALYFKAWWVQRFSSTDTRKRSFHKTSHDTVQIDFMYSDAFEDPFNYYESRELEAQFLEIPFRGGAASMVFVLPDTIDGITRLEDRMDEVLAPKPFRRALVDVTIPKFTTKTTNNFQEILQKMGVKKAFQKSVADFSGIGGQKGDIFISDVMQNCIIKVQEVGIDLAAVSFIRSYSTIDTGEFKKNFVADHPFIYYIKAHDVILVVGRLTDPNIFAAAVYKEVLKTEKGNILVSPLSAEIITALAEAGAKDVTAAEIRSGLRLPSTEEQTRSLFVKLLPTLKGDGEFSLSTANKIYVRQNFSIKDEFKQVATSVYLADLENLDFSKSDEAASAVNKWVEQQTGHKIKNLLKPGDVDGSTVVILVNALYFKGTWRRQFPKFATAKRKFHTTSAEVMEVESMHEHGAYYNYWESSEVNAKFLELPFKGDDVSMVVILPNEREGVGALESQIEKVLKAPHFTKEFVEVVLPKFKIESQIGFKRILENLGVQKAFGRDADFSGIAGDKGDLFISEIIQKTFIDVDEAGVEAAAATFLSIRAASLVPHKKQFIAEHPFLFYLQVKKVVLFVGKVTNPQH</sequence>
<evidence type="ECO:0000259" key="5">
    <source>
        <dbReference type="SMART" id="SM00093"/>
    </source>
</evidence>